<dbReference type="STRING" id="77586.A0A0D9XV26"/>
<dbReference type="PROSITE" id="PS00108">
    <property type="entry name" value="PROTEIN_KINASE_ST"/>
    <property type="match status" value="1"/>
</dbReference>
<evidence type="ECO:0000259" key="1">
    <source>
        <dbReference type="PROSITE" id="PS50011"/>
    </source>
</evidence>
<dbReference type="GO" id="GO:0005524">
    <property type="term" value="F:ATP binding"/>
    <property type="evidence" value="ECO:0007669"/>
    <property type="project" value="InterPro"/>
</dbReference>
<dbReference type="AlphaFoldDB" id="A0A0D9XV26"/>
<dbReference type="PROSITE" id="PS50011">
    <property type="entry name" value="PROTEIN_KINASE_DOM"/>
    <property type="match status" value="1"/>
</dbReference>
<dbReference type="PANTHER" id="PTHR46146:SF7">
    <property type="entry name" value="OS11G0664000 PROTEIN"/>
    <property type="match status" value="1"/>
</dbReference>
<proteinExistence type="predicted"/>
<protein>
    <recommendedName>
        <fullName evidence="1">Protein kinase domain-containing protein</fullName>
    </recommendedName>
</protein>
<dbReference type="HOGENOM" id="CLU_000288_21_4_1"/>
<reference evidence="2 3" key="1">
    <citation type="submission" date="2012-08" db="EMBL/GenBank/DDBJ databases">
        <title>Oryza genome evolution.</title>
        <authorList>
            <person name="Wing R.A."/>
        </authorList>
    </citation>
    <scope>NUCLEOTIDE SEQUENCE</scope>
</reference>
<dbReference type="PANTHER" id="PTHR46146">
    <property type="entry name" value="SERINE/THREONINE-PROTEIN KINASE-LIKE PROTEIN CCR4"/>
    <property type="match status" value="1"/>
</dbReference>
<dbReference type="InterPro" id="IPR008271">
    <property type="entry name" value="Ser/Thr_kinase_AS"/>
</dbReference>
<reference evidence="3" key="2">
    <citation type="submission" date="2013-12" db="EMBL/GenBank/DDBJ databases">
        <authorList>
            <person name="Yu Y."/>
            <person name="Lee S."/>
            <person name="de Baynast K."/>
            <person name="Wissotski M."/>
            <person name="Liu L."/>
            <person name="Talag J."/>
            <person name="Goicoechea J."/>
            <person name="Angelova A."/>
            <person name="Jetty R."/>
            <person name="Kudrna D."/>
            <person name="Golser W."/>
            <person name="Rivera L."/>
            <person name="Zhang J."/>
            <person name="Wing R."/>
        </authorList>
    </citation>
    <scope>NUCLEOTIDE SEQUENCE</scope>
</reference>
<accession>A0A0D9XV26</accession>
<reference evidence="2" key="3">
    <citation type="submission" date="2015-04" db="UniProtKB">
        <authorList>
            <consortium name="EnsemblPlants"/>
        </authorList>
    </citation>
    <scope>IDENTIFICATION</scope>
</reference>
<dbReference type="InterPro" id="IPR011009">
    <property type="entry name" value="Kinase-like_dom_sf"/>
</dbReference>
<sequence length="113" mass="12743">MRIEILLGVSRAIEHLHSSVPPVIHRDIKTANILLDAAWVPRLLDFGVSVTFDEAERMNQRLAGTMGYMAPEYLMEGILKPSSDIYNFGVVVLEVLTNKKAFYYRETESDASV</sequence>
<dbReference type="Pfam" id="PF00069">
    <property type="entry name" value="Pkinase"/>
    <property type="match status" value="1"/>
</dbReference>
<dbReference type="Proteomes" id="UP000032180">
    <property type="component" value="Chromosome 11"/>
</dbReference>
<dbReference type="EnsemblPlants" id="LPERR11G18590.1">
    <property type="protein sequence ID" value="LPERR11G18590.1"/>
    <property type="gene ID" value="LPERR11G18590"/>
</dbReference>
<name>A0A0D9XV26_9ORYZ</name>
<feature type="domain" description="Protein kinase" evidence="1">
    <location>
        <begin position="1"/>
        <end position="113"/>
    </location>
</feature>
<dbReference type="eggNOG" id="KOG1187">
    <property type="taxonomic scope" value="Eukaryota"/>
</dbReference>
<evidence type="ECO:0000313" key="3">
    <source>
        <dbReference type="Proteomes" id="UP000032180"/>
    </source>
</evidence>
<dbReference type="Gramene" id="LPERR11G18590.1">
    <property type="protein sequence ID" value="LPERR11G18590.1"/>
    <property type="gene ID" value="LPERR11G18590"/>
</dbReference>
<dbReference type="Gene3D" id="1.10.510.10">
    <property type="entry name" value="Transferase(Phosphotransferase) domain 1"/>
    <property type="match status" value="1"/>
</dbReference>
<dbReference type="GO" id="GO:0004672">
    <property type="term" value="F:protein kinase activity"/>
    <property type="evidence" value="ECO:0007669"/>
    <property type="project" value="InterPro"/>
</dbReference>
<keyword evidence="3" id="KW-1185">Reference proteome</keyword>
<dbReference type="SUPFAM" id="SSF56112">
    <property type="entry name" value="Protein kinase-like (PK-like)"/>
    <property type="match status" value="1"/>
</dbReference>
<organism evidence="2 3">
    <name type="scientific">Leersia perrieri</name>
    <dbReference type="NCBI Taxonomy" id="77586"/>
    <lineage>
        <taxon>Eukaryota</taxon>
        <taxon>Viridiplantae</taxon>
        <taxon>Streptophyta</taxon>
        <taxon>Embryophyta</taxon>
        <taxon>Tracheophyta</taxon>
        <taxon>Spermatophyta</taxon>
        <taxon>Magnoliopsida</taxon>
        <taxon>Liliopsida</taxon>
        <taxon>Poales</taxon>
        <taxon>Poaceae</taxon>
        <taxon>BOP clade</taxon>
        <taxon>Oryzoideae</taxon>
        <taxon>Oryzeae</taxon>
        <taxon>Oryzinae</taxon>
        <taxon>Leersia</taxon>
    </lineage>
</organism>
<dbReference type="InterPro" id="IPR000719">
    <property type="entry name" value="Prot_kinase_dom"/>
</dbReference>
<evidence type="ECO:0000313" key="2">
    <source>
        <dbReference type="EnsemblPlants" id="LPERR11G18590.1"/>
    </source>
</evidence>